<reference evidence="2 3" key="1">
    <citation type="submission" date="2015-09" db="EMBL/GenBank/DDBJ databases">
        <title>Draft genome of the scarab beetle Oryctes borbonicus.</title>
        <authorList>
            <person name="Meyer J.M."/>
            <person name="Markov G.V."/>
            <person name="Baskaran P."/>
            <person name="Herrmann M."/>
            <person name="Sommer R.J."/>
            <person name="Roedelsperger C."/>
        </authorList>
    </citation>
    <scope>NUCLEOTIDE SEQUENCE [LARGE SCALE GENOMIC DNA]</scope>
    <source>
        <strain evidence="2">OB123</strain>
        <tissue evidence="2">Whole animal</tissue>
    </source>
</reference>
<proteinExistence type="predicted"/>
<sequence>MLTDSILFARSNLIHPVIIHPEQFVSELGKTIPSLPPSLSYVLPLTIGNANDLMKVTFIRCFTKDNRIIYVISNPLVNGIEYQVYDLIPLPVKQRLSNNYIFILPSVRYLALDATKNYYFPMKSFENCQNFKQSLILCAGDEPIFSSYVRPICETELLFPLTEIPKTCDQRITSNFKEIWRKLNNKNEWIYVLPKETGITLNCKTPTEGYTITHFSLVNTGIISLNSDCKLYTSSTTLMTVTTHYTSNFKSIIPNISIDDEICCEKFKRINMSELGISLSKPLSLDIESLHVASHKLDQIEKLTDAVKETTIIEDIYNNSYFAYVVCTIFKIIVLFLLYKLYKIFKNRYCNSNKDKCNQITNCLTLNICKRNVHNEVDIELEGTEDSPSTSTERTSLRRSLRIAKLKEKI</sequence>
<gene>
    <name evidence="2" type="ORF">AMK59_2104</name>
</gene>
<evidence type="ECO:0000313" key="2">
    <source>
        <dbReference type="EMBL" id="KRT86832.1"/>
    </source>
</evidence>
<dbReference type="OrthoDB" id="6628329at2759"/>
<dbReference type="EMBL" id="LJIG01000108">
    <property type="protein sequence ID" value="KRT86832.1"/>
    <property type="molecule type" value="Genomic_DNA"/>
</dbReference>
<feature type="transmembrane region" description="Helical" evidence="1">
    <location>
        <begin position="321"/>
        <end position="339"/>
    </location>
</feature>
<comment type="caution">
    <text evidence="2">The sequence shown here is derived from an EMBL/GenBank/DDBJ whole genome shotgun (WGS) entry which is preliminary data.</text>
</comment>
<keyword evidence="1" id="KW-0812">Transmembrane</keyword>
<protein>
    <recommendedName>
        <fullName evidence="4">Envelope fusion protein</fullName>
    </recommendedName>
</protein>
<keyword evidence="1" id="KW-1133">Transmembrane helix</keyword>
<dbReference type="Proteomes" id="UP000051574">
    <property type="component" value="Unassembled WGS sequence"/>
</dbReference>
<evidence type="ECO:0000256" key="1">
    <source>
        <dbReference type="SAM" id="Phobius"/>
    </source>
</evidence>
<organism evidence="2 3">
    <name type="scientific">Oryctes borbonicus</name>
    <dbReference type="NCBI Taxonomy" id="1629725"/>
    <lineage>
        <taxon>Eukaryota</taxon>
        <taxon>Metazoa</taxon>
        <taxon>Ecdysozoa</taxon>
        <taxon>Arthropoda</taxon>
        <taxon>Hexapoda</taxon>
        <taxon>Insecta</taxon>
        <taxon>Pterygota</taxon>
        <taxon>Neoptera</taxon>
        <taxon>Endopterygota</taxon>
        <taxon>Coleoptera</taxon>
        <taxon>Polyphaga</taxon>
        <taxon>Scarabaeiformia</taxon>
        <taxon>Scarabaeidae</taxon>
        <taxon>Dynastinae</taxon>
        <taxon>Oryctes</taxon>
    </lineage>
</organism>
<dbReference type="InterPro" id="IPR022048">
    <property type="entry name" value="Envelope_fusion-like"/>
</dbReference>
<evidence type="ECO:0000313" key="3">
    <source>
        <dbReference type="Proteomes" id="UP000051574"/>
    </source>
</evidence>
<dbReference type="Pfam" id="PF12259">
    <property type="entry name" value="Baculo_F"/>
    <property type="match status" value="1"/>
</dbReference>
<keyword evidence="1" id="KW-0472">Membrane</keyword>
<keyword evidence="3" id="KW-1185">Reference proteome</keyword>
<dbReference type="AlphaFoldDB" id="A0A0T6BHL9"/>
<evidence type="ECO:0008006" key="4">
    <source>
        <dbReference type="Google" id="ProtNLM"/>
    </source>
</evidence>
<name>A0A0T6BHL9_9SCAR</name>
<accession>A0A0T6BHL9</accession>